<organism evidence="4 5">
    <name type="scientific">Opisthorchis viverrini</name>
    <name type="common">Southeast Asian liver fluke</name>
    <dbReference type="NCBI Taxonomy" id="6198"/>
    <lineage>
        <taxon>Eukaryota</taxon>
        <taxon>Metazoa</taxon>
        <taxon>Spiralia</taxon>
        <taxon>Lophotrochozoa</taxon>
        <taxon>Platyhelminthes</taxon>
        <taxon>Trematoda</taxon>
        <taxon>Digenea</taxon>
        <taxon>Opisthorchiida</taxon>
        <taxon>Opisthorchiata</taxon>
        <taxon>Opisthorchiidae</taxon>
        <taxon>Opisthorchis</taxon>
    </lineage>
</organism>
<evidence type="ECO:0000256" key="1">
    <source>
        <dbReference type="ARBA" id="ARBA00006692"/>
    </source>
</evidence>
<dbReference type="SMART" id="SM00409">
    <property type="entry name" value="IG"/>
    <property type="match status" value="1"/>
</dbReference>
<dbReference type="EMBL" id="KV906834">
    <property type="protein sequence ID" value="OON14168.1"/>
    <property type="molecule type" value="Genomic_DNA"/>
</dbReference>
<accession>A0A1S8WI95</accession>
<evidence type="ECO:0000313" key="4">
    <source>
        <dbReference type="EMBL" id="OON14168.1"/>
    </source>
</evidence>
<dbReference type="InterPro" id="IPR036179">
    <property type="entry name" value="Ig-like_dom_sf"/>
</dbReference>
<name>A0A1S8WI95_OPIVI</name>
<comment type="similarity">
    <text evidence="1">Belongs to the protein kinase superfamily. CAMK Ser/Thr protein kinase family.</text>
</comment>
<dbReference type="FunFam" id="2.60.40.10:FF:000080">
    <property type="entry name" value="Myosin light chain kinase, smooth muscle"/>
    <property type="match status" value="1"/>
</dbReference>
<dbReference type="InterPro" id="IPR003599">
    <property type="entry name" value="Ig_sub"/>
</dbReference>
<dbReference type="InterPro" id="IPR013783">
    <property type="entry name" value="Ig-like_fold"/>
</dbReference>
<dbReference type="PROSITE" id="PS50835">
    <property type="entry name" value="IG_LIKE"/>
    <property type="match status" value="1"/>
</dbReference>
<dbReference type="SUPFAM" id="SSF48726">
    <property type="entry name" value="Immunoglobulin"/>
    <property type="match status" value="1"/>
</dbReference>
<dbReference type="InterPro" id="IPR013098">
    <property type="entry name" value="Ig_I-set"/>
</dbReference>
<proteinExistence type="inferred from homology"/>
<dbReference type="SMART" id="SM00408">
    <property type="entry name" value="IGc2"/>
    <property type="match status" value="1"/>
</dbReference>
<keyword evidence="2" id="KW-0393">Immunoglobulin domain</keyword>
<keyword evidence="5" id="KW-1185">Reference proteome</keyword>
<evidence type="ECO:0000313" key="5">
    <source>
        <dbReference type="Proteomes" id="UP000243686"/>
    </source>
</evidence>
<gene>
    <name evidence="4" type="ORF">X801_10041</name>
</gene>
<reference evidence="4 5" key="1">
    <citation type="submission" date="2015-03" db="EMBL/GenBank/DDBJ databases">
        <title>Draft genome of the nematode, Opisthorchis viverrini.</title>
        <authorList>
            <person name="Mitreva M."/>
        </authorList>
    </citation>
    <scope>NUCLEOTIDE SEQUENCE [LARGE SCALE GENOMIC DNA]</scope>
    <source>
        <strain evidence="4">Khon Kaen</strain>
    </source>
</reference>
<feature type="domain" description="Ig-like" evidence="3">
    <location>
        <begin position="55"/>
        <end position="152"/>
    </location>
</feature>
<dbReference type="AlphaFoldDB" id="A0A1S8WI95"/>
<dbReference type="InterPro" id="IPR007110">
    <property type="entry name" value="Ig-like_dom"/>
</dbReference>
<evidence type="ECO:0000256" key="2">
    <source>
        <dbReference type="ARBA" id="ARBA00023319"/>
    </source>
</evidence>
<dbReference type="PANTHER" id="PTHR47633">
    <property type="entry name" value="IMMUNOGLOBULIN"/>
    <property type="match status" value="1"/>
</dbReference>
<dbReference type="Pfam" id="PF07679">
    <property type="entry name" value="I-set"/>
    <property type="match status" value="1"/>
</dbReference>
<dbReference type="Gene3D" id="2.60.40.10">
    <property type="entry name" value="Immunoglobulins"/>
    <property type="match status" value="1"/>
</dbReference>
<protein>
    <submittedName>
        <fullName evidence="4">Immunoglobulin I-set domain protein</fullName>
    </submittedName>
</protein>
<evidence type="ECO:0000259" key="3">
    <source>
        <dbReference type="PROSITE" id="PS50835"/>
    </source>
</evidence>
<sequence length="195" mass="22069">MVSEELDYHKVSPQVLNCVEEEKPIPSEEPVPTKVQPVKEREEVVEFEETESFAPKFVQPLEERIEVKEGDAAHLICRVEAKPKADVQWLYEDRPLDVTSTVASTVYESTITDDGDISLVILESLHEDQGLYRCEAVNELGTAYTQTQLVVTDGQFFVDPRNQDPSSLFSLLIKLSVTDSGRNTFCRLTENYKAI</sequence>
<dbReference type="InterPro" id="IPR003598">
    <property type="entry name" value="Ig_sub2"/>
</dbReference>
<dbReference type="Proteomes" id="UP000243686">
    <property type="component" value="Unassembled WGS sequence"/>
</dbReference>